<name>A0A7J0H0V9_9ERIC</name>
<evidence type="ECO:0000313" key="3">
    <source>
        <dbReference type="Proteomes" id="UP000585474"/>
    </source>
</evidence>
<feature type="compositionally biased region" description="Acidic residues" evidence="1">
    <location>
        <begin position="170"/>
        <end position="188"/>
    </location>
</feature>
<evidence type="ECO:0000256" key="1">
    <source>
        <dbReference type="SAM" id="MobiDB-lite"/>
    </source>
</evidence>
<dbReference type="Proteomes" id="UP000585474">
    <property type="component" value="Unassembled WGS sequence"/>
</dbReference>
<organism evidence="2 3">
    <name type="scientific">Actinidia rufa</name>
    <dbReference type="NCBI Taxonomy" id="165716"/>
    <lineage>
        <taxon>Eukaryota</taxon>
        <taxon>Viridiplantae</taxon>
        <taxon>Streptophyta</taxon>
        <taxon>Embryophyta</taxon>
        <taxon>Tracheophyta</taxon>
        <taxon>Spermatophyta</taxon>
        <taxon>Magnoliopsida</taxon>
        <taxon>eudicotyledons</taxon>
        <taxon>Gunneridae</taxon>
        <taxon>Pentapetalae</taxon>
        <taxon>asterids</taxon>
        <taxon>Ericales</taxon>
        <taxon>Actinidiaceae</taxon>
        <taxon>Actinidia</taxon>
    </lineage>
</organism>
<sequence length="188" mass="20999">MELNQAQQLVHNDAALARFRRDHEILNDMLIEQPCPNEVATTVRGHDDHNPVRTWLIHQVGLRFLISPMLKEVMARCDVIFMQVSMNFVSIVTTRSAQSSAKPTTAANCATLQPCCDTSRSTTTPSPTEMIGSVSLPCPHSKSESLQILPDTLSLRAPAIRVSERASLVEEQEDEDKKEEEGDEEEEE</sequence>
<evidence type="ECO:0000313" key="2">
    <source>
        <dbReference type="EMBL" id="GFZ16757.1"/>
    </source>
</evidence>
<accession>A0A7J0H0V9</accession>
<reference evidence="2 3" key="1">
    <citation type="submission" date="2019-07" db="EMBL/GenBank/DDBJ databases">
        <title>De Novo Assembly of kiwifruit Actinidia rufa.</title>
        <authorList>
            <person name="Sugita-Konishi S."/>
            <person name="Sato K."/>
            <person name="Mori E."/>
            <person name="Abe Y."/>
            <person name="Kisaki G."/>
            <person name="Hamano K."/>
            <person name="Suezawa K."/>
            <person name="Otani M."/>
            <person name="Fukuda T."/>
            <person name="Manabe T."/>
            <person name="Gomi K."/>
            <person name="Tabuchi M."/>
            <person name="Akimitsu K."/>
            <person name="Kataoka I."/>
        </authorList>
    </citation>
    <scope>NUCLEOTIDE SEQUENCE [LARGE SCALE GENOMIC DNA]</scope>
    <source>
        <strain evidence="3">cv. Fuchu</strain>
    </source>
</reference>
<feature type="region of interest" description="Disordered" evidence="1">
    <location>
        <begin position="160"/>
        <end position="188"/>
    </location>
</feature>
<gene>
    <name evidence="2" type="ORF">Acr_26g0000270</name>
</gene>
<keyword evidence="3" id="KW-1185">Reference proteome</keyword>
<dbReference type="EMBL" id="BJWL01000026">
    <property type="protein sequence ID" value="GFZ16757.1"/>
    <property type="molecule type" value="Genomic_DNA"/>
</dbReference>
<proteinExistence type="predicted"/>
<protein>
    <submittedName>
        <fullName evidence="2">Uncharacterized protein</fullName>
    </submittedName>
</protein>
<comment type="caution">
    <text evidence="2">The sequence shown here is derived from an EMBL/GenBank/DDBJ whole genome shotgun (WGS) entry which is preliminary data.</text>
</comment>
<dbReference type="AlphaFoldDB" id="A0A7J0H0V9"/>
<dbReference type="OrthoDB" id="1750920at2759"/>